<feature type="transmembrane region" description="Helical" evidence="2">
    <location>
        <begin position="36"/>
        <end position="57"/>
    </location>
</feature>
<feature type="signal peptide" evidence="3">
    <location>
        <begin position="1"/>
        <end position="20"/>
    </location>
</feature>
<feature type="chain" id="PRO_5040382235" evidence="3">
    <location>
        <begin position="21"/>
        <end position="417"/>
    </location>
</feature>
<proteinExistence type="predicted"/>
<feature type="transmembrane region" description="Helical" evidence="2">
    <location>
        <begin position="174"/>
        <end position="193"/>
    </location>
</feature>
<keyword evidence="3" id="KW-0732">Signal</keyword>
<feature type="transmembrane region" description="Helical" evidence="2">
    <location>
        <begin position="205"/>
        <end position="227"/>
    </location>
</feature>
<comment type="caution">
    <text evidence="4">The sequence shown here is derived from an EMBL/GenBank/DDBJ whole genome shotgun (WGS) entry which is preliminary data.</text>
</comment>
<evidence type="ECO:0000313" key="5">
    <source>
        <dbReference type="Proteomes" id="UP001149090"/>
    </source>
</evidence>
<keyword evidence="2" id="KW-1133">Transmembrane helix</keyword>
<dbReference type="Proteomes" id="UP001149090">
    <property type="component" value="Unassembled WGS sequence"/>
</dbReference>
<evidence type="ECO:0000256" key="1">
    <source>
        <dbReference type="SAM" id="MobiDB-lite"/>
    </source>
</evidence>
<evidence type="ECO:0000256" key="3">
    <source>
        <dbReference type="SAM" id="SignalP"/>
    </source>
</evidence>
<feature type="transmembrane region" description="Helical" evidence="2">
    <location>
        <begin position="301"/>
        <end position="320"/>
    </location>
</feature>
<keyword evidence="2" id="KW-0472">Membrane</keyword>
<feature type="region of interest" description="Disordered" evidence="1">
    <location>
        <begin position="394"/>
        <end position="417"/>
    </location>
</feature>
<organism evidence="4 5">
    <name type="scientific">Anaeramoeba ignava</name>
    <name type="common">Anaerobic marine amoeba</name>
    <dbReference type="NCBI Taxonomy" id="1746090"/>
    <lineage>
        <taxon>Eukaryota</taxon>
        <taxon>Metamonada</taxon>
        <taxon>Anaeramoebidae</taxon>
        <taxon>Anaeramoeba</taxon>
    </lineage>
</organism>
<feature type="transmembrane region" description="Helical" evidence="2">
    <location>
        <begin position="263"/>
        <end position="281"/>
    </location>
</feature>
<keyword evidence="5" id="KW-1185">Reference proteome</keyword>
<name>A0A9Q0R6Y8_ANAIG</name>
<feature type="compositionally biased region" description="Basic and acidic residues" evidence="1">
    <location>
        <begin position="400"/>
        <end position="410"/>
    </location>
</feature>
<protein>
    <submittedName>
        <fullName evidence="4">Duf914-related protein</fullName>
    </submittedName>
</protein>
<feature type="transmembrane region" description="Helical" evidence="2">
    <location>
        <begin position="78"/>
        <end position="99"/>
    </location>
</feature>
<dbReference type="EMBL" id="JAPDFW010000111">
    <property type="protein sequence ID" value="KAJ5068906.1"/>
    <property type="molecule type" value="Genomic_DNA"/>
</dbReference>
<sequence length="417" mass="48074">MFLFHLILTFFLHVMNGVYATILAWVQSPNHGKMGTFTLLASSNFIGLIFYVSLQLFHVRKEPNKISKLFIFYHLKGYPRSAWILTFFTAIVWVLANFSTVYSFRYASHPSVIQGLSLLMPFMVFFISKVFKISKKLPRFIIPAFFISVGGCLMMILGVNKSQDNNQVPNTNNTAAITLAILFDIFAAFFFSFQQKICRTYKIRAEVLLILIKQMYIPSTLALSFILKEDWGVFKNLGVEGWMFMLYITIGIMCLSRLGQTKMVIEIGAALYSSVQAVRLPSTMISDYFVLKANPHWPLQYIGAIISFITISLFLGYQAYLERKTKKNNKNKRAVFDPSTSSFIEETEEEIAMTNLLENEDPNFPNEDLDDEIDNNEMKKIEIKIEDVKEIEDEMEEIEENKTKTEEVKENQTQNEN</sequence>
<keyword evidence="2" id="KW-0812">Transmembrane</keyword>
<evidence type="ECO:0000256" key="2">
    <source>
        <dbReference type="SAM" id="Phobius"/>
    </source>
</evidence>
<dbReference type="AlphaFoldDB" id="A0A9Q0R6Y8"/>
<gene>
    <name evidence="4" type="ORF">M0811_12078</name>
</gene>
<feature type="transmembrane region" description="Helical" evidence="2">
    <location>
        <begin position="140"/>
        <end position="159"/>
    </location>
</feature>
<feature type="transmembrane region" description="Helical" evidence="2">
    <location>
        <begin position="239"/>
        <end position="256"/>
    </location>
</feature>
<reference evidence="4" key="1">
    <citation type="submission" date="2022-10" db="EMBL/GenBank/DDBJ databases">
        <title>Novel sulphate-reducing endosymbionts in the free-living metamonad Anaeramoeba.</title>
        <authorList>
            <person name="Jerlstrom-Hultqvist J."/>
            <person name="Cepicka I."/>
            <person name="Gallot-Lavallee L."/>
            <person name="Salas-Leiva D."/>
            <person name="Curtis B.A."/>
            <person name="Zahonova K."/>
            <person name="Pipaliya S."/>
            <person name="Dacks J."/>
            <person name="Roger A.J."/>
        </authorList>
    </citation>
    <scope>NUCLEOTIDE SEQUENCE</scope>
    <source>
        <strain evidence="4">BMAN</strain>
    </source>
</reference>
<feature type="transmembrane region" description="Helical" evidence="2">
    <location>
        <begin position="111"/>
        <end position="128"/>
    </location>
</feature>
<accession>A0A9Q0R6Y8</accession>
<evidence type="ECO:0000313" key="4">
    <source>
        <dbReference type="EMBL" id="KAJ5068906.1"/>
    </source>
</evidence>